<dbReference type="HOGENOM" id="CLU_089470_3_1_11"/>
<dbReference type="InterPro" id="IPR000352">
    <property type="entry name" value="Pep_chain_release_fac_I"/>
</dbReference>
<name>E6SD60_INTC7</name>
<dbReference type="InterPro" id="IPR045853">
    <property type="entry name" value="Pep_chain_release_fac_I_sf"/>
</dbReference>
<dbReference type="eggNOG" id="COG0216">
    <property type="taxonomic scope" value="Bacteria"/>
</dbReference>
<dbReference type="Proteomes" id="UP000008914">
    <property type="component" value="Chromosome"/>
</dbReference>
<evidence type="ECO:0000259" key="3">
    <source>
        <dbReference type="Pfam" id="PF00472"/>
    </source>
</evidence>
<feature type="region of interest" description="Disordered" evidence="2">
    <location>
        <begin position="108"/>
        <end position="151"/>
    </location>
</feature>
<protein>
    <submittedName>
        <fullName evidence="4">Class I peptide chain release factor</fullName>
    </submittedName>
</protein>
<evidence type="ECO:0000313" key="4">
    <source>
        <dbReference type="EMBL" id="ADU49678.1"/>
    </source>
</evidence>
<dbReference type="SUPFAM" id="SSF75620">
    <property type="entry name" value="Release factor"/>
    <property type="match status" value="1"/>
</dbReference>
<evidence type="ECO:0000256" key="2">
    <source>
        <dbReference type="SAM" id="MobiDB-lite"/>
    </source>
</evidence>
<reference evidence="4 5" key="1">
    <citation type="journal article" date="2010" name="Stand. Genomic Sci.">
        <title>Complete genome sequence of Intrasporangium calvum type strain (7 KIP).</title>
        <authorList>
            <person name="Del Rio T.G."/>
            <person name="Chertkov O."/>
            <person name="Yasawong M."/>
            <person name="Lucas S."/>
            <person name="Deshpande S."/>
            <person name="Cheng J.F."/>
            <person name="Detter C."/>
            <person name="Tapia R."/>
            <person name="Han C."/>
            <person name="Goodwin L."/>
            <person name="Pitluck S."/>
            <person name="Liolios K."/>
            <person name="Ivanova N."/>
            <person name="Mavromatis K."/>
            <person name="Pati A."/>
            <person name="Chen A."/>
            <person name="Palaniappan K."/>
            <person name="Land M."/>
            <person name="Hauser L."/>
            <person name="Chang Y.J."/>
            <person name="Jeffries C.D."/>
            <person name="Rohde M."/>
            <person name="Pukall R."/>
            <person name="Sikorski J."/>
            <person name="Goker M."/>
            <person name="Woyke T."/>
            <person name="Bristow J."/>
            <person name="Eisen J.A."/>
            <person name="Markowitz V."/>
            <person name="Hugenholtz P."/>
            <person name="Kyrpides N.C."/>
            <person name="Klenk H.P."/>
            <person name="Lapidus A."/>
        </authorList>
    </citation>
    <scope>NUCLEOTIDE SEQUENCE [LARGE SCALE GENOMIC DNA]</scope>
    <source>
        <strain evidence="5">ATCC 23552 / DSM 43043 / JCM 3097 / NBRC 12989 / 7 KIP</strain>
    </source>
</reference>
<organism evidence="4 5">
    <name type="scientific">Intrasporangium calvum (strain ATCC 23552 / DSM 43043 / JCM 3097 / NBRC 12989 / NCIMB 10167 / NRRL B-3866 / 7 KIP)</name>
    <dbReference type="NCBI Taxonomy" id="710696"/>
    <lineage>
        <taxon>Bacteria</taxon>
        <taxon>Bacillati</taxon>
        <taxon>Actinomycetota</taxon>
        <taxon>Actinomycetes</taxon>
        <taxon>Micrococcales</taxon>
        <taxon>Intrasporangiaceae</taxon>
        <taxon>Intrasporangium</taxon>
    </lineage>
</organism>
<dbReference type="OrthoDB" id="9815709at2"/>
<comment type="similarity">
    <text evidence="1">Belongs to the prokaryotic/mitochondrial release factor family.</text>
</comment>
<evidence type="ECO:0000256" key="1">
    <source>
        <dbReference type="ARBA" id="ARBA00010835"/>
    </source>
</evidence>
<feature type="domain" description="Prokaryotic-type class I peptide chain release factors" evidence="3">
    <location>
        <begin position="17"/>
        <end position="143"/>
    </location>
</feature>
<dbReference type="GO" id="GO:0004045">
    <property type="term" value="F:peptidyl-tRNA hydrolase activity"/>
    <property type="evidence" value="ECO:0007669"/>
    <property type="project" value="TreeGrafter"/>
</dbReference>
<dbReference type="NCBIfam" id="NF006718">
    <property type="entry name" value="PRK09256.1"/>
    <property type="match status" value="1"/>
</dbReference>
<dbReference type="PANTHER" id="PTHR47814:SF1">
    <property type="entry name" value="PEPTIDYL-TRNA HYDROLASE ARFB"/>
    <property type="match status" value="1"/>
</dbReference>
<keyword evidence="5" id="KW-1185">Reference proteome</keyword>
<dbReference type="GO" id="GO:0003747">
    <property type="term" value="F:translation release factor activity"/>
    <property type="evidence" value="ECO:0007669"/>
    <property type="project" value="InterPro"/>
</dbReference>
<dbReference type="Pfam" id="PF00472">
    <property type="entry name" value="RF-1"/>
    <property type="match status" value="1"/>
</dbReference>
<dbReference type="RefSeq" id="WP_013493990.1">
    <property type="nucleotide sequence ID" value="NC_014830.1"/>
</dbReference>
<dbReference type="EMBL" id="CP002343">
    <property type="protein sequence ID" value="ADU49678.1"/>
    <property type="molecule type" value="Genomic_DNA"/>
</dbReference>
<gene>
    <name evidence="4" type="ordered locus">Intca_3194</name>
</gene>
<dbReference type="GO" id="GO:0043022">
    <property type="term" value="F:ribosome binding"/>
    <property type="evidence" value="ECO:0007669"/>
    <property type="project" value="TreeGrafter"/>
</dbReference>
<proteinExistence type="inferred from homology"/>
<dbReference type="STRING" id="710696.Intca_3194"/>
<accession>E6SD60</accession>
<dbReference type="AlphaFoldDB" id="E6SD60"/>
<dbReference type="KEGG" id="ica:Intca_3194"/>
<evidence type="ECO:0000313" key="5">
    <source>
        <dbReference type="Proteomes" id="UP000008914"/>
    </source>
</evidence>
<dbReference type="GO" id="GO:0072344">
    <property type="term" value="P:rescue of stalled ribosome"/>
    <property type="evidence" value="ECO:0007669"/>
    <property type="project" value="TreeGrafter"/>
</dbReference>
<dbReference type="PANTHER" id="PTHR47814">
    <property type="entry name" value="PEPTIDYL-TRNA HYDROLASE ARFB"/>
    <property type="match status" value="1"/>
</dbReference>
<dbReference type="Gene3D" id="3.30.160.20">
    <property type="match status" value="1"/>
</dbReference>
<sequence length="151" mass="16592">MTEPGKDLVLRAPGLGEVVIPAAELVERFSRSSGPGGQGVNTTDSRVELLFDPGASVAFTAAQRERLLERLSDRLVAGRIRLVGSEYRSQNRNRAAVRERLRDLLVEALAPPAPARRKTRPTRGSQSRRLDAKKRRGDLKSTRGRLPPSSD</sequence>